<evidence type="ECO:0000313" key="2">
    <source>
        <dbReference type="Proteomes" id="UP000070456"/>
    </source>
</evidence>
<sequence length="68" mass="8283">MKYHEYSYEHHPVSPEVKQLRYVLAKAYVPYQVYRMKYPLPMALKIGTLFPELVKTWPPYYCEEIVKK</sequence>
<dbReference type="InterPro" id="IPR020256">
    <property type="entry name" value="Spore_coat_CotJA"/>
</dbReference>
<organism evidence="1 2">
    <name type="scientific">Thermotalea metallivorans</name>
    <dbReference type="NCBI Taxonomy" id="520762"/>
    <lineage>
        <taxon>Bacteria</taxon>
        <taxon>Bacillati</taxon>
        <taxon>Bacillota</taxon>
        <taxon>Clostridia</taxon>
        <taxon>Peptostreptococcales</taxon>
        <taxon>Thermotaleaceae</taxon>
        <taxon>Thermotalea</taxon>
    </lineage>
</organism>
<protein>
    <recommendedName>
        <fullName evidence="3">Spore coat associated protein JA (CotJA)</fullName>
    </recommendedName>
</protein>
<proteinExistence type="predicted"/>
<dbReference type="STRING" id="520762.AN619_25950"/>
<keyword evidence="2" id="KW-1185">Reference proteome</keyword>
<accession>A0A140L0K5</accession>
<dbReference type="Pfam" id="PF11007">
    <property type="entry name" value="CotJA"/>
    <property type="match status" value="1"/>
</dbReference>
<evidence type="ECO:0008006" key="3">
    <source>
        <dbReference type="Google" id="ProtNLM"/>
    </source>
</evidence>
<dbReference type="AlphaFoldDB" id="A0A140L0K5"/>
<dbReference type="EMBL" id="LOEE01000064">
    <property type="protein sequence ID" value="KXG74080.1"/>
    <property type="molecule type" value="Genomic_DNA"/>
</dbReference>
<name>A0A140L0K5_9FIRM</name>
<comment type="caution">
    <text evidence="1">The sequence shown here is derived from an EMBL/GenBank/DDBJ whole genome shotgun (WGS) entry which is preliminary data.</text>
</comment>
<reference evidence="1 2" key="1">
    <citation type="submission" date="2015-12" db="EMBL/GenBank/DDBJ databases">
        <title>Draft genome sequence of the thermoanaerobe Thermotalea metallivorans, an isolate from the runoff channel of the Great Artesian Basin, Australia.</title>
        <authorList>
            <person name="Patel B.K."/>
        </authorList>
    </citation>
    <scope>NUCLEOTIDE SEQUENCE [LARGE SCALE GENOMIC DNA]</scope>
    <source>
        <strain evidence="1 2">B2-1</strain>
    </source>
</reference>
<dbReference type="RefSeq" id="WP_068557584.1">
    <property type="nucleotide sequence ID" value="NZ_LOEE01000064.1"/>
</dbReference>
<dbReference type="Proteomes" id="UP000070456">
    <property type="component" value="Unassembled WGS sequence"/>
</dbReference>
<evidence type="ECO:0000313" key="1">
    <source>
        <dbReference type="EMBL" id="KXG74080.1"/>
    </source>
</evidence>
<gene>
    <name evidence="1" type="ORF">AN619_25950</name>
</gene>